<dbReference type="RefSeq" id="WP_144046579.1">
    <property type="nucleotide sequence ID" value="NZ_CP041614.1"/>
</dbReference>
<dbReference type="SUPFAM" id="SSF46785">
    <property type="entry name" value="Winged helix' DNA-binding domain"/>
    <property type="match status" value="1"/>
</dbReference>
<dbReference type="SUPFAM" id="SSF53850">
    <property type="entry name" value="Periplasmic binding protein-like II"/>
    <property type="match status" value="1"/>
</dbReference>
<evidence type="ECO:0000256" key="4">
    <source>
        <dbReference type="ARBA" id="ARBA00023163"/>
    </source>
</evidence>
<proteinExistence type="inferred from homology"/>
<evidence type="ECO:0000256" key="3">
    <source>
        <dbReference type="ARBA" id="ARBA00023125"/>
    </source>
</evidence>
<dbReference type="Gene3D" id="3.40.190.290">
    <property type="match status" value="1"/>
</dbReference>
<evidence type="ECO:0000256" key="1">
    <source>
        <dbReference type="ARBA" id="ARBA00009437"/>
    </source>
</evidence>
<dbReference type="Proteomes" id="UP000315947">
    <property type="component" value="Chromosome"/>
</dbReference>
<organism evidence="6 7">
    <name type="scientific">Shewanella psychropiezotolerans</name>
    <dbReference type="NCBI Taxonomy" id="2593655"/>
    <lineage>
        <taxon>Bacteria</taxon>
        <taxon>Pseudomonadati</taxon>
        <taxon>Pseudomonadota</taxon>
        <taxon>Gammaproteobacteria</taxon>
        <taxon>Alteromonadales</taxon>
        <taxon>Shewanellaceae</taxon>
        <taxon>Shewanella</taxon>
    </lineage>
</organism>
<dbReference type="InterPro" id="IPR000847">
    <property type="entry name" value="LysR_HTH_N"/>
</dbReference>
<dbReference type="InterPro" id="IPR050950">
    <property type="entry name" value="HTH-type_LysR_regulators"/>
</dbReference>
<keyword evidence="7" id="KW-1185">Reference proteome</keyword>
<keyword evidence="4" id="KW-0804">Transcription</keyword>
<evidence type="ECO:0000256" key="2">
    <source>
        <dbReference type="ARBA" id="ARBA00023015"/>
    </source>
</evidence>
<accession>A0ABX5X4N7</accession>
<comment type="similarity">
    <text evidence="1">Belongs to the LysR transcriptional regulatory family.</text>
</comment>
<dbReference type="EMBL" id="CP041614">
    <property type="protein sequence ID" value="QDO84216.1"/>
    <property type="molecule type" value="Genomic_DNA"/>
</dbReference>
<feature type="domain" description="HTH lysR-type" evidence="5">
    <location>
        <begin position="1"/>
        <end position="58"/>
    </location>
</feature>
<evidence type="ECO:0000313" key="6">
    <source>
        <dbReference type="EMBL" id="QDO84216.1"/>
    </source>
</evidence>
<evidence type="ECO:0000313" key="7">
    <source>
        <dbReference type="Proteomes" id="UP000315947"/>
    </source>
</evidence>
<reference evidence="6 7" key="1">
    <citation type="submission" date="2019-07" db="EMBL/GenBank/DDBJ databases">
        <title>Shewanella sp. YLB-06 whole genomic sequence.</title>
        <authorList>
            <person name="Yu L."/>
        </authorList>
    </citation>
    <scope>NUCLEOTIDE SEQUENCE [LARGE SCALE GENOMIC DNA]</scope>
    <source>
        <strain evidence="6 7">YLB-06</strain>
    </source>
</reference>
<dbReference type="Gene3D" id="1.10.10.10">
    <property type="entry name" value="Winged helix-like DNA-binding domain superfamily/Winged helix DNA-binding domain"/>
    <property type="match status" value="1"/>
</dbReference>
<dbReference type="Pfam" id="PF03466">
    <property type="entry name" value="LysR_substrate"/>
    <property type="match status" value="1"/>
</dbReference>
<dbReference type="PROSITE" id="PS50931">
    <property type="entry name" value="HTH_LYSR"/>
    <property type="match status" value="1"/>
</dbReference>
<dbReference type="InterPro" id="IPR036390">
    <property type="entry name" value="WH_DNA-bd_sf"/>
</dbReference>
<keyword evidence="3" id="KW-0238">DNA-binding</keyword>
<name>A0ABX5X4N7_9GAMM</name>
<dbReference type="InterPro" id="IPR005119">
    <property type="entry name" value="LysR_subst-bd"/>
</dbReference>
<dbReference type="PANTHER" id="PTHR30419">
    <property type="entry name" value="HTH-TYPE TRANSCRIPTIONAL REGULATOR YBHD"/>
    <property type="match status" value="1"/>
</dbReference>
<dbReference type="InterPro" id="IPR036388">
    <property type="entry name" value="WH-like_DNA-bd_sf"/>
</dbReference>
<sequence length="297" mass="32906">MELRHFRYFKVVAELQHFHQAADALCISQPALSNQIKQLEDELGTKLFNRVGRRVEISEAGSLVLASITHILNDVDRMKDAVAEIKSGVAGTLRVGVIQSVNALYAQELALAFDSMCPNVSLCIEELSNDEITTKVEQGELDIGIGFAHGPVYKNLAFTELFKEKWSLICSLSHADSAKRLLNSEAHDLKAILLPNHFETRRIVNKYFLEHNIPVNNITELNSIIRILAFVRNSRSFTILPSSFAALSSTEPLQSFDLSSAITPRVVGMLQAQNRITKRSASIFANILSEQLSGSLG</sequence>
<keyword evidence="2" id="KW-0805">Transcription regulation</keyword>
<dbReference type="PRINTS" id="PR00039">
    <property type="entry name" value="HTHLYSR"/>
</dbReference>
<protein>
    <submittedName>
        <fullName evidence="6">LysR family transcriptional regulator</fullName>
    </submittedName>
</protein>
<gene>
    <name evidence="6" type="ORF">FM037_14460</name>
</gene>
<dbReference type="Pfam" id="PF00126">
    <property type="entry name" value="HTH_1"/>
    <property type="match status" value="1"/>
</dbReference>
<evidence type="ECO:0000259" key="5">
    <source>
        <dbReference type="PROSITE" id="PS50931"/>
    </source>
</evidence>